<dbReference type="PANTHER" id="PTHR43708:SF1">
    <property type="entry name" value="GALACTOSE_LACTOSE METABOLISM REGULATORY PROTEIN GAL80"/>
    <property type="match status" value="1"/>
</dbReference>
<protein>
    <submittedName>
        <fullName evidence="3">Transcription regulator gal80</fullName>
    </submittedName>
</protein>
<dbReference type="SUPFAM" id="SSF55347">
    <property type="entry name" value="Glyceraldehyde-3-phosphate dehydrogenase-like, C-terminal domain"/>
    <property type="match status" value="1"/>
</dbReference>
<dbReference type="InterPro" id="IPR055080">
    <property type="entry name" value="Gal80p-like_C"/>
</dbReference>
<gene>
    <name evidence="3" type="primary">GAL80_12</name>
    <name evidence="3" type="ORF">VNI00_015174</name>
</gene>
<dbReference type="Pfam" id="PF22685">
    <property type="entry name" value="Gal80p_C-like"/>
    <property type="match status" value="1"/>
</dbReference>
<dbReference type="Gene3D" id="3.30.360.10">
    <property type="entry name" value="Dihydrodipicolinate Reductase, domain 2"/>
    <property type="match status" value="1"/>
</dbReference>
<dbReference type="AlphaFoldDB" id="A0AAW0BMG8"/>
<sequence length="319" mass="34486">MVKSVPGGTRTVKAYHGSTERIARDPEVDMVAVAVRTPAHVDVSFANFQGEGKDLFVEWPVGSGLGATRKIVEVVRKSGVKTLVGCQTRQAGYVRKVKEIVDSGILGRILATSVIVSSYYPGVRGPTTFTQVSYAMDAANGATMLDIDGGHLIDVLQYLFGDIAFVNAHVATQYSTVQPIDYTTGKPAGEPIPQSDTHQVVLGISDATVLSVNIRNVLTEHGAGMFWVIDGEKGTLKIVADGMKGPSFLLAQPEVWVNGEKFDVEEDGEKERIAKNWERFADGKEGEYATVEDALKVKKVIEAVFVSGREGRRVSVEEV</sequence>
<feature type="domain" description="Gfo/Idh/MocA-like oxidoreductase N-terminal" evidence="1">
    <location>
        <begin position="18"/>
        <end position="85"/>
    </location>
</feature>
<reference evidence="3 4" key="1">
    <citation type="submission" date="2024-01" db="EMBL/GenBank/DDBJ databases">
        <title>A draft genome for a cacao thread blight-causing isolate of Paramarasmius palmivorus.</title>
        <authorList>
            <person name="Baruah I.K."/>
            <person name="Bukari Y."/>
            <person name="Amoako-Attah I."/>
            <person name="Meinhardt L.W."/>
            <person name="Bailey B.A."/>
            <person name="Cohen S.P."/>
        </authorList>
    </citation>
    <scope>NUCLEOTIDE SEQUENCE [LARGE SCALE GENOMIC DNA]</scope>
    <source>
        <strain evidence="3 4">GH-12</strain>
    </source>
</reference>
<dbReference type="EMBL" id="JAYKXP010000094">
    <property type="protein sequence ID" value="KAK7027540.1"/>
    <property type="molecule type" value="Genomic_DNA"/>
</dbReference>
<accession>A0AAW0BMG8</accession>
<dbReference type="Pfam" id="PF01408">
    <property type="entry name" value="GFO_IDH_MocA"/>
    <property type="match status" value="1"/>
</dbReference>
<organism evidence="3 4">
    <name type="scientific">Paramarasmius palmivorus</name>
    <dbReference type="NCBI Taxonomy" id="297713"/>
    <lineage>
        <taxon>Eukaryota</taxon>
        <taxon>Fungi</taxon>
        <taxon>Dikarya</taxon>
        <taxon>Basidiomycota</taxon>
        <taxon>Agaricomycotina</taxon>
        <taxon>Agaricomycetes</taxon>
        <taxon>Agaricomycetidae</taxon>
        <taxon>Agaricales</taxon>
        <taxon>Marasmiineae</taxon>
        <taxon>Marasmiaceae</taxon>
        <taxon>Paramarasmius</taxon>
    </lineage>
</organism>
<dbReference type="Proteomes" id="UP001383192">
    <property type="component" value="Unassembled WGS sequence"/>
</dbReference>
<name>A0AAW0BMG8_9AGAR</name>
<evidence type="ECO:0000313" key="4">
    <source>
        <dbReference type="Proteomes" id="UP001383192"/>
    </source>
</evidence>
<proteinExistence type="predicted"/>
<keyword evidence="4" id="KW-1185">Reference proteome</keyword>
<feature type="domain" description="Gal80p-like C-terminal" evidence="2">
    <location>
        <begin position="93"/>
        <end position="238"/>
    </location>
</feature>
<dbReference type="SUPFAM" id="SSF51735">
    <property type="entry name" value="NAD(P)-binding Rossmann-fold domains"/>
    <property type="match status" value="1"/>
</dbReference>
<evidence type="ECO:0000259" key="1">
    <source>
        <dbReference type="Pfam" id="PF01408"/>
    </source>
</evidence>
<evidence type="ECO:0000313" key="3">
    <source>
        <dbReference type="EMBL" id="KAK7027540.1"/>
    </source>
</evidence>
<dbReference type="InterPro" id="IPR000683">
    <property type="entry name" value="Gfo/Idh/MocA-like_OxRdtase_N"/>
</dbReference>
<dbReference type="PANTHER" id="PTHR43708">
    <property type="entry name" value="CONSERVED EXPRESSED OXIDOREDUCTASE (EUROFUNG)"/>
    <property type="match status" value="1"/>
</dbReference>
<dbReference type="Gene3D" id="3.40.50.720">
    <property type="entry name" value="NAD(P)-binding Rossmann-like Domain"/>
    <property type="match status" value="1"/>
</dbReference>
<evidence type="ECO:0000259" key="2">
    <source>
        <dbReference type="Pfam" id="PF22685"/>
    </source>
</evidence>
<dbReference type="GO" id="GO:0000166">
    <property type="term" value="F:nucleotide binding"/>
    <property type="evidence" value="ECO:0007669"/>
    <property type="project" value="InterPro"/>
</dbReference>
<dbReference type="InterPro" id="IPR051317">
    <property type="entry name" value="Gfo/Idh/MocA_oxidoreduct"/>
</dbReference>
<dbReference type="InterPro" id="IPR036291">
    <property type="entry name" value="NAD(P)-bd_dom_sf"/>
</dbReference>
<comment type="caution">
    <text evidence="3">The sequence shown here is derived from an EMBL/GenBank/DDBJ whole genome shotgun (WGS) entry which is preliminary data.</text>
</comment>